<accession>A0A9D3Y5V6</accession>
<evidence type="ECO:0000256" key="8">
    <source>
        <dbReference type="ARBA" id="ARBA00040243"/>
    </source>
</evidence>
<dbReference type="FunFam" id="3.40.50.720:FF:000301">
    <property type="entry name" value="Hydroxysteroid dehydrogenase like 2"/>
    <property type="match status" value="1"/>
</dbReference>
<evidence type="ECO:0000313" key="11">
    <source>
        <dbReference type="Proteomes" id="UP000828390"/>
    </source>
</evidence>
<evidence type="ECO:0000313" key="10">
    <source>
        <dbReference type="EMBL" id="KAH3693717.1"/>
    </source>
</evidence>
<organism evidence="10 11">
    <name type="scientific">Dreissena polymorpha</name>
    <name type="common">Zebra mussel</name>
    <name type="synonym">Mytilus polymorpha</name>
    <dbReference type="NCBI Taxonomy" id="45954"/>
    <lineage>
        <taxon>Eukaryota</taxon>
        <taxon>Metazoa</taxon>
        <taxon>Spiralia</taxon>
        <taxon>Lophotrochozoa</taxon>
        <taxon>Mollusca</taxon>
        <taxon>Bivalvia</taxon>
        <taxon>Autobranchia</taxon>
        <taxon>Heteroconchia</taxon>
        <taxon>Euheterodonta</taxon>
        <taxon>Imparidentia</taxon>
        <taxon>Neoheterodontei</taxon>
        <taxon>Myida</taxon>
        <taxon>Dreissenoidea</taxon>
        <taxon>Dreissenidae</taxon>
        <taxon>Dreissena</taxon>
    </lineage>
</organism>
<name>A0A9D3Y5V6_DREPO</name>
<keyword evidence="6" id="KW-0496">Mitochondrion</keyword>
<comment type="subcellular location">
    <subcellularLocation>
        <location evidence="1">Mitochondrion</location>
    </subcellularLocation>
    <subcellularLocation>
        <location evidence="2">Peroxisome</location>
    </subcellularLocation>
</comment>
<dbReference type="InterPro" id="IPR002347">
    <property type="entry name" value="SDR_fam"/>
</dbReference>
<protein>
    <recommendedName>
        <fullName evidence="8">Hydroxysteroid dehydrogenase-like protein 2</fullName>
    </recommendedName>
</protein>
<dbReference type="InterPro" id="IPR036291">
    <property type="entry name" value="NAD(P)-bd_dom_sf"/>
</dbReference>
<sequence>MAANTGKLAGKTLFITGASRGIGKSIALKAARDGANIVIAAKTATPNPKLPGTIYTAAQEVEAAGGKALPCLVDIRFEEEVEKAVKDAVAKFGGIDILVNNASAISLTGTAETSMKKYDLMMGINGRGTYLCSKVCLPYLLKSSHGRILNISPPLNMNKKWFKGHVAYTMAKYGMSMCALGMAEEFKDMGIAVNALWPRTGEFVF</sequence>
<dbReference type="GO" id="GO:0005739">
    <property type="term" value="C:mitochondrion"/>
    <property type="evidence" value="ECO:0007669"/>
    <property type="project" value="UniProtKB-SubCell"/>
</dbReference>
<dbReference type="AlphaFoldDB" id="A0A9D3Y5V6"/>
<evidence type="ECO:0000256" key="7">
    <source>
        <dbReference type="ARBA" id="ARBA00023140"/>
    </source>
</evidence>
<comment type="similarity">
    <text evidence="3 9">Belongs to the short-chain dehydrogenases/reductases (SDR) family.</text>
</comment>
<dbReference type="InterPro" id="IPR051935">
    <property type="entry name" value="HSDL2"/>
</dbReference>
<dbReference type="PANTHER" id="PTHR42808">
    <property type="entry name" value="HYDROXYSTEROID DEHYDROGENASE-LIKE PROTEIN 2"/>
    <property type="match status" value="1"/>
</dbReference>
<dbReference type="Pfam" id="PF00106">
    <property type="entry name" value="adh_short"/>
    <property type="match status" value="1"/>
</dbReference>
<evidence type="ECO:0000256" key="2">
    <source>
        <dbReference type="ARBA" id="ARBA00004275"/>
    </source>
</evidence>
<dbReference type="GO" id="GO:0005777">
    <property type="term" value="C:peroxisome"/>
    <property type="evidence" value="ECO:0007669"/>
    <property type="project" value="UniProtKB-SubCell"/>
</dbReference>
<dbReference type="PRINTS" id="PR00080">
    <property type="entry name" value="SDRFAMILY"/>
</dbReference>
<dbReference type="NCBIfam" id="NF006133">
    <property type="entry name" value="PRK08278.1"/>
    <property type="match status" value="1"/>
</dbReference>
<evidence type="ECO:0000256" key="3">
    <source>
        <dbReference type="ARBA" id="ARBA00006484"/>
    </source>
</evidence>
<dbReference type="PANTHER" id="PTHR42808:SF3">
    <property type="entry name" value="HYDROXYSTEROID DEHYDROGENASE-LIKE PROTEIN 2"/>
    <property type="match status" value="1"/>
</dbReference>
<evidence type="ECO:0000256" key="5">
    <source>
        <dbReference type="ARBA" id="ARBA00023002"/>
    </source>
</evidence>
<keyword evidence="7" id="KW-0576">Peroxisome</keyword>
<evidence type="ECO:0000256" key="1">
    <source>
        <dbReference type="ARBA" id="ARBA00004173"/>
    </source>
</evidence>
<dbReference type="Proteomes" id="UP000828390">
    <property type="component" value="Unassembled WGS sequence"/>
</dbReference>
<keyword evidence="11" id="KW-1185">Reference proteome</keyword>
<keyword evidence="4" id="KW-0521">NADP</keyword>
<proteinExistence type="inferred from homology"/>
<reference evidence="10" key="2">
    <citation type="submission" date="2020-11" db="EMBL/GenBank/DDBJ databases">
        <authorList>
            <person name="McCartney M.A."/>
            <person name="Auch B."/>
            <person name="Kono T."/>
            <person name="Mallez S."/>
            <person name="Becker A."/>
            <person name="Gohl D.M."/>
            <person name="Silverstein K.A.T."/>
            <person name="Koren S."/>
            <person name="Bechman K.B."/>
            <person name="Herman A."/>
            <person name="Abrahante J.E."/>
            <person name="Garbe J."/>
        </authorList>
    </citation>
    <scope>NUCLEOTIDE SEQUENCE</scope>
    <source>
        <strain evidence="10">Duluth1</strain>
        <tissue evidence="10">Whole animal</tissue>
    </source>
</reference>
<reference evidence="10" key="1">
    <citation type="journal article" date="2019" name="bioRxiv">
        <title>The Genome of the Zebra Mussel, Dreissena polymorpha: A Resource for Invasive Species Research.</title>
        <authorList>
            <person name="McCartney M.A."/>
            <person name="Auch B."/>
            <person name="Kono T."/>
            <person name="Mallez S."/>
            <person name="Zhang Y."/>
            <person name="Obille A."/>
            <person name="Becker A."/>
            <person name="Abrahante J.E."/>
            <person name="Garbe J."/>
            <person name="Badalamenti J.P."/>
            <person name="Herman A."/>
            <person name="Mangelson H."/>
            <person name="Liachko I."/>
            <person name="Sullivan S."/>
            <person name="Sone E.D."/>
            <person name="Koren S."/>
            <person name="Silverstein K.A.T."/>
            <person name="Beckman K.B."/>
            <person name="Gohl D.M."/>
        </authorList>
    </citation>
    <scope>NUCLEOTIDE SEQUENCE</scope>
    <source>
        <strain evidence="10">Duluth1</strain>
        <tissue evidence="10">Whole animal</tissue>
    </source>
</reference>
<dbReference type="Gene3D" id="3.40.50.720">
    <property type="entry name" value="NAD(P)-binding Rossmann-like Domain"/>
    <property type="match status" value="1"/>
</dbReference>
<evidence type="ECO:0000256" key="6">
    <source>
        <dbReference type="ARBA" id="ARBA00023128"/>
    </source>
</evidence>
<dbReference type="GO" id="GO:0016491">
    <property type="term" value="F:oxidoreductase activity"/>
    <property type="evidence" value="ECO:0007669"/>
    <property type="project" value="UniProtKB-KW"/>
</dbReference>
<gene>
    <name evidence="10" type="ORF">DPMN_081157</name>
</gene>
<evidence type="ECO:0000256" key="4">
    <source>
        <dbReference type="ARBA" id="ARBA00022857"/>
    </source>
</evidence>
<dbReference type="PRINTS" id="PR00081">
    <property type="entry name" value="GDHRDH"/>
</dbReference>
<evidence type="ECO:0000256" key="9">
    <source>
        <dbReference type="RuleBase" id="RU000363"/>
    </source>
</evidence>
<comment type="caution">
    <text evidence="10">The sequence shown here is derived from an EMBL/GenBank/DDBJ whole genome shotgun (WGS) entry which is preliminary data.</text>
</comment>
<dbReference type="SUPFAM" id="SSF51735">
    <property type="entry name" value="NAD(P)-binding Rossmann-fold domains"/>
    <property type="match status" value="1"/>
</dbReference>
<dbReference type="EMBL" id="JAIWYP010000016">
    <property type="protein sequence ID" value="KAH3693717.1"/>
    <property type="molecule type" value="Genomic_DNA"/>
</dbReference>
<keyword evidence="5" id="KW-0560">Oxidoreductase</keyword>